<reference evidence="4" key="1">
    <citation type="submission" date="2017-09" db="EMBL/GenBank/DDBJ databases">
        <authorList>
            <person name="Varghese N."/>
            <person name="Submissions S."/>
        </authorList>
    </citation>
    <scope>NUCLEOTIDE SEQUENCE [LARGE SCALE GENOMIC DNA]</scope>
    <source>
        <strain evidence="4">DSM 25885</strain>
    </source>
</reference>
<dbReference type="Proteomes" id="UP000219048">
    <property type="component" value="Unassembled WGS sequence"/>
</dbReference>
<dbReference type="Pfam" id="PF13517">
    <property type="entry name" value="FG-GAP_3"/>
    <property type="match status" value="4"/>
</dbReference>
<dbReference type="PANTHER" id="PTHR16026:SF0">
    <property type="entry name" value="CARTILAGE ACIDIC PROTEIN 1"/>
    <property type="match status" value="1"/>
</dbReference>
<keyword evidence="1" id="KW-0732">Signal</keyword>
<dbReference type="EMBL" id="OBEH01000001">
    <property type="protein sequence ID" value="SNY94577.1"/>
    <property type="molecule type" value="Genomic_DNA"/>
</dbReference>
<evidence type="ECO:0000256" key="1">
    <source>
        <dbReference type="ARBA" id="ARBA00022729"/>
    </source>
</evidence>
<feature type="domain" description="ASPIC/UnbV" evidence="2">
    <location>
        <begin position="525"/>
        <end position="590"/>
    </location>
</feature>
<evidence type="ECO:0000259" key="2">
    <source>
        <dbReference type="Pfam" id="PF07593"/>
    </source>
</evidence>
<dbReference type="AlphaFoldDB" id="A0A285MDN6"/>
<accession>A0A285MDN6</accession>
<sequence length="1099" mass="122610">MRGKFWIFIGVFLLVLSCKKNDSKNLFLNRTSPRTGITFKNELTETPELNILNYLYYYNGAGVAAGDFNNDDLTDLYFTSNQGEDKLYLNKGQFSFEDITKVAKIDNDTGWTTGVTHVDINNDGLLDIYICKVGNYNTIKGKNLLYVNQGVDENGIPSFKEEASSYNLDFSGFSTQASFFDYDLDGDLDMYLLNHSVNANRSYGKGAKRKLTDPLSGDILYRNDNGKFVDVSKEAGIFQGNIGYGLGLGVGDLNNDGYPDIYIGNDFFENDYLYINQKDGTFKEIISSGDGKMGHTSHFSMGNDLADINNDGLTDIVSLDMLPEDLETYKTSGLEYGFPIYQQYLKNGYAPQYMQNTLHLNLDGEHFSEVSHLSGINASEWSWGALLADFDNDGFKDVFVSNGIKGATNDMDFINYISNDHIQKTISSGLSKDDMAFIEQLPSKKVPNYFFKNNGDITFSNMSGLWSKEIESYSNGCTYADLDNDGDLDVIVNNVDQEAFMLENTLNTNHYLKVRFRGGPNNYFGIGAKIILYQGSNIITQENFVTRGYLSAKNHNLHFGIGKDSIIDSLKVIWPGGKYQTIKNIITPKTLNVSFTNAIGDCYKKQNIDIESFFSAPATKLNFVHKEQQTLDFDRDPLIPFSNSNEGPSVSVADINNDGFEDLFISGAKKQASALFLQNEQGGFQESQADLFELDKISEDTDNVFFDANNDGNLDLLVVSGGNEFTKGKPLTPRLYLNKKGQLIKDQTQFGNIEVNASNVKAVDIDNDGDQDVCITSDLVPGKFGDIPKQYLFSNDGKGNFTEITSTFAPEFEAVGNIKDIVWHDLDKNGYPDLIVAGHWTPITIFLNTGNRLVKQSENGLGKTYGWWNSIRMADLDNDGDLDILAGNWGLNTKFKASVEKPVTLYKADFDENGSIETLVTHFHGGKETAFASKDELAKQMPALNKRFLFYKDFAKASLEEIFEKEKLEGASKKQIYQLSTSYFENDGSGNFSPKNLPLIIQSSTVNNIYINDIDGDGYKDALFVGNNFEISTQLGRLDASHGLLLQNDGNGDLIWKQNLKVSGAAREIEKIRINGREEFIITLNNDSPVFLVKNQNTK</sequence>
<gene>
    <name evidence="3" type="ORF">SAMN06265377_0237</name>
</gene>
<evidence type="ECO:0000313" key="4">
    <source>
        <dbReference type="Proteomes" id="UP000219048"/>
    </source>
</evidence>
<dbReference type="InterPro" id="IPR013517">
    <property type="entry name" value="FG-GAP"/>
</dbReference>
<dbReference type="PROSITE" id="PS51257">
    <property type="entry name" value="PROKAR_LIPOPROTEIN"/>
    <property type="match status" value="1"/>
</dbReference>
<dbReference type="Gene3D" id="2.130.10.130">
    <property type="entry name" value="Integrin alpha, N-terminal"/>
    <property type="match status" value="3"/>
</dbReference>
<protein>
    <submittedName>
        <fullName evidence="3">Repeat domain-containing protein</fullName>
    </submittedName>
</protein>
<name>A0A285MDN6_9FLAO</name>
<dbReference type="SUPFAM" id="SSF69318">
    <property type="entry name" value="Integrin alpha N-terminal domain"/>
    <property type="match status" value="3"/>
</dbReference>
<dbReference type="InterPro" id="IPR027039">
    <property type="entry name" value="Crtac1"/>
</dbReference>
<keyword evidence="4" id="KW-1185">Reference proteome</keyword>
<organism evidence="3 4">
    <name type="scientific">Flagellimonas pacifica</name>
    <dbReference type="NCBI Taxonomy" id="1247520"/>
    <lineage>
        <taxon>Bacteria</taxon>
        <taxon>Pseudomonadati</taxon>
        <taxon>Bacteroidota</taxon>
        <taxon>Flavobacteriia</taxon>
        <taxon>Flavobacteriales</taxon>
        <taxon>Flavobacteriaceae</taxon>
        <taxon>Flagellimonas</taxon>
    </lineage>
</organism>
<dbReference type="InterPro" id="IPR011519">
    <property type="entry name" value="UnbV_ASPIC"/>
</dbReference>
<evidence type="ECO:0000313" key="3">
    <source>
        <dbReference type="EMBL" id="SNY94577.1"/>
    </source>
</evidence>
<dbReference type="Pfam" id="PF07593">
    <property type="entry name" value="UnbV_ASPIC"/>
    <property type="match status" value="1"/>
</dbReference>
<proteinExistence type="predicted"/>
<dbReference type="PANTHER" id="PTHR16026">
    <property type="entry name" value="CARTILAGE ACIDIC PROTEIN 1"/>
    <property type="match status" value="1"/>
</dbReference>
<dbReference type="OrthoDB" id="9816120at2"/>
<dbReference type="InterPro" id="IPR028994">
    <property type="entry name" value="Integrin_alpha_N"/>
</dbReference>